<dbReference type="Pfam" id="PF24172">
    <property type="entry name" value="CdiI_ImmP"/>
    <property type="match status" value="1"/>
</dbReference>
<sequence>MTLFEECIEALTNEGEVTILSHEQSKNVESSFEKRIPFDDAFVHYKIDFSQMLRKKEIEMVEDILGELQKNGVDIDEQVYVIWSDPTLPVIKTTIKCVINVIYDVLAVSADTWIFCPKERYVVEFYHEGETFLGFY</sequence>
<keyword evidence="2" id="KW-1185">Reference proteome</keyword>
<organism evidence="1 2">
    <name type="scientific">Planifilum fulgidum</name>
    <dbReference type="NCBI Taxonomy" id="201973"/>
    <lineage>
        <taxon>Bacteria</taxon>
        <taxon>Bacillati</taxon>
        <taxon>Bacillota</taxon>
        <taxon>Bacilli</taxon>
        <taxon>Bacillales</taxon>
        <taxon>Thermoactinomycetaceae</taxon>
        <taxon>Planifilum</taxon>
    </lineage>
</organism>
<dbReference type="InterPro" id="IPR049585">
    <property type="entry name" value="CdiI_EcoliA0-like"/>
</dbReference>
<dbReference type="RefSeq" id="WP_092040830.1">
    <property type="nucleotide sequence ID" value="NZ_FOOK01000035.1"/>
</dbReference>
<evidence type="ECO:0000313" key="1">
    <source>
        <dbReference type="EMBL" id="SFG44864.1"/>
    </source>
</evidence>
<dbReference type="AlphaFoldDB" id="A0A1I2RW60"/>
<reference evidence="2" key="1">
    <citation type="submission" date="2016-10" db="EMBL/GenBank/DDBJ databases">
        <authorList>
            <person name="Varghese N."/>
            <person name="Submissions S."/>
        </authorList>
    </citation>
    <scope>NUCLEOTIDE SEQUENCE [LARGE SCALE GENOMIC DNA]</scope>
    <source>
        <strain evidence="2">DSM 44945</strain>
    </source>
</reference>
<gene>
    <name evidence="1" type="ORF">SAMN04488025_13511</name>
</gene>
<evidence type="ECO:0000313" key="2">
    <source>
        <dbReference type="Proteomes" id="UP000198661"/>
    </source>
</evidence>
<protein>
    <submittedName>
        <fullName evidence="1">Uncharacterized protein</fullName>
    </submittedName>
</protein>
<dbReference type="OrthoDB" id="6565706at2"/>
<dbReference type="CDD" id="cd20693">
    <property type="entry name" value="CdiI_EcoliA0-like"/>
    <property type="match status" value="1"/>
</dbReference>
<proteinExistence type="predicted"/>
<accession>A0A1I2RW60</accession>
<dbReference type="Proteomes" id="UP000198661">
    <property type="component" value="Unassembled WGS sequence"/>
</dbReference>
<name>A0A1I2RW60_9BACL</name>
<dbReference type="EMBL" id="FOOK01000035">
    <property type="protein sequence ID" value="SFG44864.1"/>
    <property type="molecule type" value="Genomic_DNA"/>
</dbReference>